<reference evidence="1" key="1">
    <citation type="submission" date="2015-07" db="EMBL/GenBank/DDBJ databases">
        <title>Adaptation to a free-living lifestyle via gene acquisitions in the diplomonad Trepomonas sp. PC1.</title>
        <authorList>
            <person name="Xu F."/>
            <person name="Jerlstrom-Hultqvist J."/>
            <person name="Kolisko M."/>
            <person name="Simpson A.G.B."/>
            <person name="Roger A.J."/>
            <person name="Svard S.G."/>
            <person name="Andersson J.O."/>
        </authorList>
    </citation>
    <scope>NUCLEOTIDE SEQUENCE</scope>
    <source>
        <strain evidence="1">PC1</strain>
    </source>
</reference>
<dbReference type="AlphaFoldDB" id="A0A146K0B4"/>
<evidence type="ECO:0000313" key="1">
    <source>
        <dbReference type="EMBL" id="JAP90372.1"/>
    </source>
</evidence>
<proteinExistence type="predicted"/>
<organism evidence="1">
    <name type="scientific">Trepomonas sp. PC1</name>
    <dbReference type="NCBI Taxonomy" id="1076344"/>
    <lineage>
        <taxon>Eukaryota</taxon>
        <taxon>Metamonada</taxon>
        <taxon>Diplomonadida</taxon>
        <taxon>Hexamitidae</taxon>
        <taxon>Hexamitinae</taxon>
        <taxon>Trepomonas</taxon>
    </lineage>
</organism>
<protein>
    <submittedName>
        <fullName evidence="1">Uncharacterized protein</fullName>
    </submittedName>
</protein>
<name>A0A146K0B4_9EUKA</name>
<sequence>DQIPNVLFISTTDEKLPFFDEVINEPIIDIDNILKEVKKTRNLPLVNRPNQQITANLLKQNFAQIPTMTPVFAGLSQQIAEQFHNESTTIQSTQIMSTIQETIQNYARFNAFSICKASATFNFDIFVLQKQKSFEINPHARKDLTADELSDRMRVRYYIPFSDCFGLTKADFFFQKCFHITGELSNLTIFNKLLKQHLPNEVKEVVSFSLFHSICFTNSEKRLQHTTEGKIGFSYENGKKLLENAEKIKENVDSFADFMVYYQNKPKYKFVPEDEIVKRNLKPQQFVLPTQLVQKHFDQPKFEQQLKNRKIEQENEFQSKLQGSNEAQKLALWQEKLLSGYQDRDKYLPGIFELEFDQFYQLFDDFALQDEFEKFFEKFSQDDKTSVKNAFLEEKSELQTAQMLLKGDWRWKIELLDCQRIFGFDKYAKMRVFEAQKSVQIKEIENAVQNDLNIEIQSEQKKDDVKTAFVQADQPQKANTQIPELKSFQLQEDVKMKEQITEDFLKALISDVKNLAPNQRQQVKDDYQDISLTKNDFLEMTPQQILSLDSNFQFKAFEGQKLQIVKNGVGVHAMYFFIEEAIQKESTKVEYITQLVPDNENERTQRVDCNQIEGQTNSLKPKQEQMEKQDQIQPNLQKIQLKMGKLVKQFNEMAEEADVSDFKEIKAIFQTLESSLNTEIVEQALSRKQISQILTEENLAQVVLHFELEGEVVQLLQLKPFQQVDEFYNLNNCVQFFLVMDQVEESELARFLMPGQTQKKEPKEPKKVEIVQMLNENKLPEAKYTEEAQIVNQNEEAEKQVQKAEVPQNTKKTLYKQAESKPGQTFDRSKQILSDLKNLPNHRNVIKSYFDAVKEENVTKEEFFAQTQNEKQEIIEDLVEFENVPEQVQVLKSKEEILNLFFEIGDIVKEAELNGESVPKYIKDLIP</sequence>
<accession>A0A146K0B4</accession>
<dbReference type="EMBL" id="GDID01006234">
    <property type="protein sequence ID" value="JAP90372.1"/>
    <property type="molecule type" value="Transcribed_RNA"/>
</dbReference>
<feature type="non-terminal residue" evidence="1">
    <location>
        <position position="1"/>
    </location>
</feature>
<gene>
    <name evidence="1" type="ORF">TPC1_30133</name>
</gene>